<dbReference type="AlphaFoldDB" id="A0A1L9NYU3"/>
<evidence type="ECO:0000313" key="1">
    <source>
        <dbReference type="EMBL" id="OJI94449.1"/>
    </source>
</evidence>
<evidence type="ECO:0000313" key="2">
    <source>
        <dbReference type="Proteomes" id="UP000184514"/>
    </source>
</evidence>
<keyword evidence="2" id="KW-1185">Reference proteome</keyword>
<accession>A0A1L9NYU3</accession>
<sequence length="71" mass="8090">MRSEHQLTKTLEMPVLKAGSRAQLAEDPRLIGEVGNPNDARITMTWFILDRSVKPESFPSEMYVDAIESER</sequence>
<organism evidence="1 2">
    <name type="scientific">Planktotalea frisia</name>
    <dbReference type="NCBI Taxonomy" id="696762"/>
    <lineage>
        <taxon>Bacteria</taxon>
        <taxon>Pseudomonadati</taxon>
        <taxon>Pseudomonadota</taxon>
        <taxon>Alphaproteobacteria</taxon>
        <taxon>Rhodobacterales</taxon>
        <taxon>Paracoccaceae</taxon>
        <taxon>Planktotalea</taxon>
    </lineage>
</organism>
<proteinExistence type="predicted"/>
<dbReference type="Proteomes" id="UP000184514">
    <property type="component" value="Unassembled WGS sequence"/>
</dbReference>
<name>A0A1L9NYU3_9RHOB</name>
<reference evidence="1 2" key="1">
    <citation type="submission" date="2016-10" db="EMBL/GenBank/DDBJ databases">
        <title>Genome sequence of Planktotalea frisia SH6-1.</title>
        <authorList>
            <person name="Poehlein A."/>
            <person name="Bakenhus I."/>
            <person name="Voget S."/>
            <person name="Brinkhoff T."/>
            <person name="Simon M."/>
        </authorList>
    </citation>
    <scope>NUCLEOTIDE SEQUENCE [LARGE SCALE GENOMIC DNA]</scope>
    <source>
        <strain evidence="1 2">SH6-1</strain>
    </source>
</reference>
<dbReference type="EMBL" id="MLCB01000096">
    <property type="protein sequence ID" value="OJI94449.1"/>
    <property type="molecule type" value="Genomic_DNA"/>
</dbReference>
<gene>
    <name evidence="1" type="ORF">PFRI_13200</name>
</gene>
<comment type="caution">
    <text evidence="1">The sequence shown here is derived from an EMBL/GenBank/DDBJ whole genome shotgun (WGS) entry which is preliminary data.</text>
</comment>
<protein>
    <submittedName>
        <fullName evidence="1">Uncharacterized protein</fullName>
    </submittedName>
</protein>